<organism evidence="2 3">
    <name type="scientific">Bagarius yarrelli</name>
    <name type="common">Goonch</name>
    <name type="synonym">Bagrus yarrelli</name>
    <dbReference type="NCBI Taxonomy" id="175774"/>
    <lineage>
        <taxon>Eukaryota</taxon>
        <taxon>Metazoa</taxon>
        <taxon>Chordata</taxon>
        <taxon>Craniata</taxon>
        <taxon>Vertebrata</taxon>
        <taxon>Euteleostomi</taxon>
        <taxon>Actinopterygii</taxon>
        <taxon>Neopterygii</taxon>
        <taxon>Teleostei</taxon>
        <taxon>Ostariophysi</taxon>
        <taxon>Siluriformes</taxon>
        <taxon>Sisoridae</taxon>
        <taxon>Sisorinae</taxon>
        <taxon>Bagarius</taxon>
    </lineage>
</organism>
<sequence>MWEESKRVIRAEEQLNGRYGAAIIALSITVPALVMKWSLQILIPLTNTLERLLHRTHKGQARRADANSVD</sequence>
<keyword evidence="1" id="KW-0472">Membrane</keyword>
<dbReference type="AlphaFoldDB" id="A0A556TUN7"/>
<keyword evidence="1" id="KW-1133">Transmembrane helix</keyword>
<protein>
    <submittedName>
        <fullName evidence="2">Uncharacterized protein</fullName>
    </submittedName>
</protein>
<evidence type="ECO:0000313" key="3">
    <source>
        <dbReference type="Proteomes" id="UP000319801"/>
    </source>
</evidence>
<keyword evidence="3" id="KW-1185">Reference proteome</keyword>
<dbReference type="Proteomes" id="UP000319801">
    <property type="component" value="Unassembled WGS sequence"/>
</dbReference>
<dbReference type="EMBL" id="VCAZ01000019">
    <property type="protein sequence ID" value="TSK72195.1"/>
    <property type="molecule type" value="Genomic_DNA"/>
</dbReference>
<proteinExistence type="predicted"/>
<reference evidence="2 3" key="1">
    <citation type="journal article" date="2019" name="Genome Biol. Evol.">
        <title>Whole-Genome Sequencing of the Giant Devil Catfish, Bagarius yarrelli.</title>
        <authorList>
            <person name="Jiang W."/>
            <person name="Lv Y."/>
            <person name="Cheng L."/>
            <person name="Yang K."/>
            <person name="Chao B."/>
            <person name="Wang X."/>
            <person name="Li Y."/>
            <person name="Pan X."/>
            <person name="You X."/>
            <person name="Zhang Y."/>
            <person name="Yang J."/>
            <person name="Li J."/>
            <person name="Zhang X."/>
            <person name="Liu S."/>
            <person name="Sun C."/>
            <person name="Yang J."/>
            <person name="Shi Q."/>
        </authorList>
    </citation>
    <scope>NUCLEOTIDE SEQUENCE [LARGE SCALE GENOMIC DNA]</scope>
    <source>
        <strain evidence="2">JWS20170419001</strain>
        <tissue evidence="2">Muscle</tissue>
    </source>
</reference>
<evidence type="ECO:0000256" key="1">
    <source>
        <dbReference type="SAM" id="Phobius"/>
    </source>
</evidence>
<feature type="transmembrane region" description="Helical" evidence="1">
    <location>
        <begin position="21"/>
        <end position="43"/>
    </location>
</feature>
<name>A0A556TUN7_BAGYA</name>
<comment type="caution">
    <text evidence="2">The sequence shown here is derived from an EMBL/GenBank/DDBJ whole genome shotgun (WGS) entry which is preliminary data.</text>
</comment>
<gene>
    <name evidence="2" type="ORF">Baya_3179</name>
</gene>
<evidence type="ECO:0000313" key="2">
    <source>
        <dbReference type="EMBL" id="TSK72195.1"/>
    </source>
</evidence>
<keyword evidence="1" id="KW-0812">Transmembrane</keyword>
<accession>A0A556TUN7</accession>